<dbReference type="PANTHER" id="PTHR23517:SF2">
    <property type="entry name" value="MULTIDRUG RESISTANCE PROTEIN MDTH"/>
    <property type="match status" value="1"/>
</dbReference>
<dbReference type="InterPro" id="IPR011701">
    <property type="entry name" value="MFS"/>
</dbReference>
<evidence type="ECO:0000256" key="7">
    <source>
        <dbReference type="SAM" id="Phobius"/>
    </source>
</evidence>
<keyword evidence="3" id="KW-1003">Cell membrane</keyword>
<sequence>MAWLRSFWSGLPAEGRWLLAVVAAQTLGRGLTLPFTIIYLREVRGFDLGVAGALMALVAVAGFAATVPTGRLVDRYGARGVLLGGQGAMAAGCALLAFAAGPWTAGAALTLIGLTFGAALPAFNTMIAAVADGDVRQRFFGVHFALMNLGIGAGGVAGGLFVDVEAPATFAAVYLAEAATALVAMAVLLLPLRRLRGRAGRGAAPGAGRDPAPGPREAGYRAVLRQPAARRLAAVTFIGVLAGHGQFQVGIPSFAREVAGVSTGAIGLAFAVNTVMIVVLQLPVLSAIGGRRRTRAMLVMGGAWAGAWVLLGLSALGAGDLPPGAGPGAGAAVATAGLLAFMAVFAFGETLLQPTVPAVTNDLATDHDRGRYNAVNAAAFNGGAIAAPAVAGLLLGLDLGAWYVGLMAAGCLALCGLALALERVLPPEANGVPATAAPGAR</sequence>
<organism evidence="9 10">
    <name type="scientific">Nonomuraea rubra</name>
    <dbReference type="NCBI Taxonomy" id="46180"/>
    <lineage>
        <taxon>Bacteria</taxon>
        <taxon>Bacillati</taxon>
        <taxon>Actinomycetota</taxon>
        <taxon>Actinomycetes</taxon>
        <taxon>Streptosporangiales</taxon>
        <taxon>Streptosporangiaceae</taxon>
        <taxon>Nonomuraea</taxon>
    </lineage>
</organism>
<keyword evidence="6 7" id="KW-0472">Membrane</keyword>
<protein>
    <submittedName>
        <fullName evidence="9">MFS family permease</fullName>
    </submittedName>
</protein>
<evidence type="ECO:0000259" key="8">
    <source>
        <dbReference type="PROSITE" id="PS50850"/>
    </source>
</evidence>
<feature type="transmembrane region" description="Helical" evidence="7">
    <location>
        <begin position="106"/>
        <end position="127"/>
    </location>
</feature>
<dbReference type="PROSITE" id="PS50850">
    <property type="entry name" value="MFS"/>
    <property type="match status" value="1"/>
</dbReference>
<dbReference type="InterPro" id="IPR050171">
    <property type="entry name" value="MFS_Transporters"/>
</dbReference>
<feature type="transmembrane region" description="Helical" evidence="7">
    <location>
        <begin position="80"/>
        <end position="100"/>
    </location>
</feature>
<dbReference type="EMBL" id="JACHMI010000001">
    <property type="protein sequence ID" value="MBB6552807.1"/>
    <property type="molecule type" value="Genomic_DNA"/>
</dbReference>
<keyword evidence="10" id="KW-1185">Reference proteome</keyword>
<keyword evidence="4 7" id="KW-0812">Transmembrane</keyword>
<dbReference type="Gene3D" id="1.20.1250.20">
    <property type="entry name" value="MFS general substrate transporter like domains"/>
    <property type="match status" value="1"/>
</dbReference>
<evidence type="ECO:0000256" key="6">
    <source>
        <dbReference type="ARBA" id="ARBA00023136"/>
    </source>
</evidence>
<feature type="transmembrane region" description="Helical" evidence="7">
    <location>
        <begin position="232"/>
        <end position="251"/>
    </location>
</feature>
<accession>A0A7X0P034</accession>
<evidence type="ECO:0000256" key="3">
    <source>
        <dbReference type="ARBA" id="ARBA00022475"/>
    </source>
</evidence>
<dbReference type="Pfam" id="PF07690">
    <property type="entry name" value="MFS_1"/>
    <property type="match status" value="2"/>
</dbReference>
<dbReference type="AlphaFoldDB" id="A0A7X0P034"/>
<keyword evidence="2" id="KW-0813">Transport</keyword>
<dbReference type="Proteomes" id="UP000565579">
    <property type="component" value="Unassembled WGS sequence"/>
</dbReference>
<comment type="subcellular location">
    <subcellularLocation>
        <location evidence="1">Cell membrane</location>
        <topology evidence="1">Multi-pass membrane protein</topology>
    </subcellularLocation>
</comment>
<evidence type="ECO:0000256" key="5">
    <source>
        <dbReference type="ARBA" id="ARBA00022989"/>
    </source>
</evidence>
<evidence type="ECO:0000313" key="9">
    <source>
        <dbReference type="EMBL" id="MBB6552807.1"/>
    </source>
</evidence>
<dbReference type="InterPro" id="IPR036259">
    <property type="entry name" value="MFS_trans_sf"/>
</dbReference>
<feature type="transmembrane region" description="Helical" evidence="7">
    <location>
        <begin position="168"/>
        <end position="192"/>
    </location>
</feature>
<dbReference type="PANTHER" id="PTHR23517">
    <property type="entry name" value="RESISTANCE PROTEIN MDTM, PUTATIVE-RELATED-RELATED"/>
    <property type="match status" value="1"/>
</dbReference>
<keyword evidence="5 7" id="KW-1133">Transmembrane helix</keyword>
<feature type="transmembrane region" description="Helical" evidence="7">
    <location>
        <begin position="263"/>
        <end position="285"/>
    </location>
</feature>
<evidence type="ECO:0000256" key="1">
    <source>
        <dbReference type="ARBA" id="ARBA00004651"/>
    </source>
</evidence>
<name>A0A7X0P034_9ACTN</name>
<feature type="transmembrane region" description="Helical" evidence="7">
    <location>
        <begin position="373"/>
        <end position="395"/>
    </location>
</feature>
<dbReference type="InterPro" id="IPR020846">
    <property type="entry name" value="MFS_dom"/>
</dbReference>
<reference evidence="9 10" key="1">
    <citation type="submission" date="2020-08" db="EMBL/GenBank/DDBJ databases">
        <title>Sequencing the genomes of 1000 actinobacteria strains.</title>
        <authorList>
            <person name="Klenk H.-P."/>
        </authorList>
    </citation>
    <scope>NUCLEOTIDE SEQUENCE [LARGE SCALE GENOMIC DNA]</scope>
    <source>
        <strain evidence="9 10">DSM 43768</strain>
    </source>
</reference>
<gene>
    <name evidence="9" type="ORF">HD593_007602</name>
</gene>
<feature type="transmembrane region" description="Helical" evidence="7">
    <location>
        <begin position="329"/>
        <end position="352"/>
    </location>
</feature>
<dbReference type="GO" id="GO:0022857">
    <property type="term" value="F:transmembrane transporter activity"/>
    <property type="evidence" value="ECO:0007669"/>
    <property type="project" value="InterPro"/>
</dbReference>
<feature type="transmembrane region" description="Helical" evidence="7">
    <location>
        <begin position="48"/>
        <end position="68"/>
    </location>
</feature>
<dbReference type="RefSeq" id="WP_185106681.1">
    <property type="nucleotide sequence ID" value="NZ_BAAAXY010000220.1"/>
</dbReference>
<evidence type="ECO:0000256" key="4">
    <source>
        <dbReference type="ARBA" id="ARBA00022692"/>
    </source>
</evidence>
<feature type="domain" description="Major facilitator superfamily (MFS) profile" evidence="8">
    <location>
        <begin position="1"/>
        <end position="428"/>
    </location>
</feature>
<proteinExistence type="predicted"/>
<evidence type="ECO:0000313" key="10">
    <source>
        <dbReference type="Proteomes" id="UP000565579"/>
    </source>
</evidence>
<feature type="transmembrane region" description="Helical" evidence="7">
    <location>
        <begin position="139"/>
        <end position="162"/>
    </location>
</feature>
<feature type="transmembrane region" description="Helical" evidence="7">
    <location>
        <begin position="401"/>
        <end position="421"/>
    </location>
</feature>
<feature type="transmembrane region" description="Helical" evidence="7">
    <location>
        <begin position="297"/>
        <end position="317"/>
    </location>
</feature>
<evidence type="ECO:0000256" key="2">
    <source>
        <dbReference type="ARBA" id="ARBA00022448"/>
    </source>
</evidence>
<dbReference type="SUPFAM" id="SSF103473">
    <property type="entry name" value="MFS general substrate transporter"/>
    <property type="match status" value="1"/>
</dbReference>
<dbReference type="GO" id="GO:0005886">
    <property type="term" value="C:plasma membrane"/>
    <property type="evidence" value="ECO:0007669"/>
    <property type="project" value="UniProtKB-SubCell"/>
</dbReference>
<comment type="caution">
    <text evidence="9">The sequence shown here is derived from an EMBL/GenBank/DDBJ whole genome shotgun (WGS) entry which is preliminary data.</text>
</comment>